<keyword evidence="2" id="KW-1185">Reference proteome</keyword>
<proteinExistence type="predicted"/>
<organism evidence="1 2">
    <name type="scientific">Thioalkalivibrio paradoxus ARh 1</name>
    <dbReference type="NCBI Taxonomy" id="713585"/>
    <lineage>
        <taxon>Bacteria</taxon>
        <taxon>Pseudomonadati</taxon>
        <taxon>Pseudomonadota</taxon>
        <taxon>Gammaproteobacteria</taxon>
        <taxon>Chromatiales</taxon>
        <taxon>Ectothiorhodospiraceae</taxon>
        <taxon>Thioalkalivibrio</taxon>
    </lineage>
</organism>
<gene>
    <name evidence="1" type="ORF">THITH_01825</name>
</gene>
<protein>
    <submittedName>
        <fullName evidence="1">Uncharacterized protein</fullName>
    </submittedName>
</protein>
<dbReference type="EMBL" id="CP007029">
    <property type="protein sequence ID" value="AHE99857.1"/>
    <property type="molecule type" value="Genomic_DNA"/>
</dbReference>
<dbReference type="KEGG" id="tti:THITH_01825"/>
<evidence type="ECO:0000313" key="1">
    <source>
        <dbReference type="EMBL" id="AHE99857.1"/>
    </source>
</evidence>
<sequence>MGALVRIFEPGVQIAWFDRTPVPTITEYLQAAARGLAAGRSCPVRHG</sequence>
<dbReference type="HOGENOM" id="CLU_3174313_0_0_6"/>
<accession>W0DRH2</accession>
<dbReference type="STRING" id="713585.THITH_01825"/>
<dbReference type="Proteomes" id="UP000005289">
    <property type="component" value="Chromosome"/>
</dbReference>
<reference evidence="1 2" key="1">
    <citation type="submission" date="2013-12" db="EMBL/GenBank/DDBJ databases">
        <authorList>
            <consortium name="DOE Joint Genome Institute"/>
            <person name="Muyzer G."/>
            <person name="Huntemann M."/>
            <person name="Han J."/>
            <person name="Chen A."/>
            <person name="Kyrpides N."/>
            <person name="Mavromatis K."/>
            <person name="Markowitz V."/>
            <person name="Palaniappan K."/>
            <person name="Ivanova N."/>
            <person name="Schaumberg A."/>
            <person name="Pati A."/>
            <person name="Liolios K."/>
            <person name="Nordberg H.P."/>
            <person name="Cantor M.N."/>
            <person name="Hua S.X."/>
            <person name="Woyke T."/>
        </authorList>
    </citation>
    <scope>NUCLEOTIDE SEQUENCE [LARGE SCALE GENOMIC DNA]</scope>
    <source>
        <strain evidence="1 2">ARh 1</strain>
    </source>
</reference>
<name>W0DRH2_9GAMM</name>
<dbReference type="AlphaFoldDB" id="W0DRH2"/>
<evidence type="ECO:0000313" key="2">
    <source>
        <dbReference type="Proteomes" id="UP000005289"/>
    </source>
</evidence>